<proteinExistence type="inferred from homology"/>
<evidence type="ECO:0000256" key="1">
    <source>
        <dbReference type="ARBA" id="ARBA00008383"/>
    </source>
</evidence>
<keyword evidence="2" id="KW-0808">Transferase</keyword>
<feature type="non-terminal residue" evidence="3">
    <location>
        <position position="1"/>
    </location>
</feature>
<dbReference type="OrthoDB" id="5863171at2759"/>
<sequence>LLPAPFVDPFLDIMAQSDVLIENFKPGTMEKWGLGPDHIYPENPSLIYTRISGYGQTGPYSKKPGFASVCEGVGGFRYVNGNPGQPPVRPNISLGDSLAGMHAALGVLLGLIARNKVKNQSRTGQVVDVSIYESVLNMMEGIIPEYDRFQQVRQRKKRVREEVI</sequence>
<dbReference type="Proteomes" id="UP000252139">
    <property type="component" value="Unassembled WGS sequence"/>
</dbReference>
<accession>A0A367INS4</accession>
<dbReference type="Pfam" id="PF02515">
    <property type="entry name" value="CoA_transf_3"/>
    <property type="match status" value="1"/>
</dbReference>
<comment type="similarity">
    <text evidence="1">Belongs to the CoA-transferase III family.</text>
</comment>
<evidence type="ECO:0000313" key="4">
    <source>
        <dbReference type="Proteomes" id="UP000252139"/>
    </source>
</evidence>
<dbReference type="InterPro" id="IPR003673">
    <property type="entry name" value="CoA-Trfase_fam_III"/>
</dbReference>
<keyword evidence="4" id="KW-1185">Reference proteome</keyword>
<dbReference type="STRING" id="86630.A0A367INS4"/>
<dbReference type="PANTHER" id="PTHR48228:SF6">
    <property type="entry name" value="L-CARNITINE COA-TRANSFERASE"/>
    <property type="match status" value="1"/>
</dbReference>
<dbReference type="Gene3D" id="3.40.50.10540">
    <property type="entry name" value="Crotonobetainyl-coa:carnitine coa-transferase, domain 1"/>
    <property type="match status" value="1"/>
</dbReference>
<dbReference type="PANTHER" id="PTHR48228">
    <property type="entry name" value="SUCCINYL-COA--D-CITRAMALATE COA-TRANSFERASE"/>
    <property type="match status" value="1"/>
</dbReference>
<dbReference type="EMBL" id="PJQL01004550">
    <property type="protein sequence ID" value="RCH79360.1"/>
    <property type="molecule type" value="Genomic_DNA"/>
</dbReference>
<organism evidence="3 4">
    <name type="scientific">Rhizopus azygosporus</name>
    <name type="common">Rhizopus microsporus var. azygosporus</name>
    <dbReference type="NCBI Taxonomy" id="86630"/>
    <lineage>
        <taxon>Eukaryota</taxon>
        <taxon>Fungi</taxon>
        <taxon>Fungi incertae sedis</taxon>
        <taxon>Mucoromycota</taxon>
        <taxon>Mucoromycotina</taxon>
        <taxon>Mucoromycetes</taxon>
        <taxon>Mucorales</taxon>
        <taxon>Mucorineae</taxon>
        <taxon>Rhizopodaceae</taxon>
        <taxon>Rhizopus</taxon>
    </lineage>
</organism>
<name>A0A367INS4_RHIAZ</name>
<protein>
    <recommendedName>
        <fullName evidence="5">CoA transferase</fullName>
    </recommendedName>
</protein>
<reference evidence="3 4" key="1">
    <citation type="journal article" date="2018" name="G3 (Bethesda)">
        <title>Phylogenetic and Phylogenomic Definition of Rhizopus Species.</title>
        <authorList>
            <person name="Gryganskyi A.P."/>
            <person name="Golan J."/>
            <person name="Dolatabadi S."/>
            <person name="Mondo S."/>
            <person name="Robb S."/>
            <person name="Idnurm A."/>
            <person name="Muszewska A."/>
            <person name="Steczkiewicz K."/>
            <person name="Masonjones S."/>
            <person name="Liao H.L."/>
            <person name="Gajdeczka M.T."/>
            <person name="Anike F."/>
            <person name="Vuek A."/>
            <person name="Anishchenko I.M."/>
            <person name="Voigt K."/>
            <person name="de Hoog G.S."/>
            <person name="Smith M.E."/>
            <person name="Heitman J."/>
            <person name="Vilgalys R."/>
            <person name="Stajich J.E."/>
        </authorList>
    </citation>
    <scope>NUCLEOTIDE SEQUENCE [LARGE SCALE GENOMIC DNA]</scope>
    <source>
        <strain evidence="3 4">CBS 357.93</strain>
    </source>
</reference>
<dbReference type="GO" id="GO:0016740">
    <property type="term" value="F:transferase activity"/>
    <property type="evidence" value="ECO:0007669"/>
    <property type="project" value="UniProtKB-KW"/>
</dbReference>
<evidence type="ECO:0000313" key="3">
    <source>
        <dbReference type="EMBL" id="RCH79360.1"/>
    </source>
</evidence>
<dbReference type="AlphaFoldDB" id="A0A367INS4"/>
<dbReference type="SUPFAM" id="SSF89796">
    <property type="entry name" value="CoA-transferase family III (CaiB/BaiF)"/>
    <property type="match status" value="1"/>
</dbReference>
<evidence type="ECO:0008006" key="5">
    <source>
        <dbReference type="Google" id="ProtNLM"/>
    </source>
</evidence>
<dbReference type="InterPro" id="IPR023606">
    <property type="entry name" value="CoA-Trfase_III_dom_1_sf"/>
</dbReference>
<gene>
    <name evidence="3" type="ORF">CU097_001597</name>
</gene>
<comment type="caution">
    <text evidence="3">The sequence shown here is derived from an EMBL/GenBank/DDBJ whole genome shotgun (WGS) entry which is preliminary data.</text>
</comment>
<dbReference type="InterPro" id="IPR050509">
    <property type="entry name" value="CoA-transferase_III"/>
</dbReference>
<evidence type="ECO:0000256" key="2">
    <source>
        <dbReference type="ARBA" id="ARBA00022679"/>
    </source>
</evidence>